<protein>
    <submittedName>
        <fullName evidence="2">Uncharacterized protein</fullName>
    </submittedName>
</protein>
<sequence>MVKMNLHSEFEDLQIQKLNEFLLVSDRIRKAGRSTWKGLGKFKKPSPNGGGAPLPILTNNENTLCTNRSILLPPQSSREALPESSLVSSGTPLDRGEGSAIQAEGGPAARITQTECQFRIKSAQATSTRSDGGEHEGQQQRLPSQLPFQLISHDIPARARTSKAKATGAPPHTQVLTNHSLPLSRISEFPSVIVEQRPVTGNGSATAARQVSREDASEARALVSSEKNEARRTSIAPTKTPPTPNLTTHLGSGPGSSSPPGGGKPRSIASGPQFGDGSGVSRGDGARNAKQLRKESVAYGNRKDAGREGDIQNTP</sequence>
<gene>
    <name evidence="2" type="ORF">CSSPJE1EN2_LOCUS7425</name>
</gene>
<evidence type="ECO:0000313" key="3">
    <source>
        <dbReference type="Proteomes" id="UP001497522"/>
    </source>
</evidence>
<feature type="region of interest" description="Disordered" evidence="1">
    <location>
        <begin position="73"/>
        <end position="108"/>
    </location>
</feature>
<organism evidence="2 3">
    <name type="scientific">Sphagnum jensenii</name>
    <dbReference type="NCBI Taxonomy" id="128206"/>
    <lineage>
        <taxon>Eukaryota</taxon>
        <taxon>Viridiplantae</taxon>
        <taxon>Streptophyta</taxon>
        <taxon>Embryophyta</taxon>
        <taxon>Bryophyta</taxon>
        <taxon>Sphagnophytina</taxon>
        <taxon>Sphagnopsida</taxon>
        <taxon>Sphagnales</taxon>
        <taxon>Sphagnaceae</taxon>
        <taxon>Sphagnum</taxon>
    </lineage>
</organism>
<proteinExistence type="predicted"/>
<accession>A0ABP1APD7</accession>
<feature type="region of interest" description="Disordered" evidence="1">
    <location>
        <begin position="197"/>
        <end position="315"/>
    </location>
</feature>
<evidence type="ECO:0000256" key="1">
    <source>
        <dbReference type="SAM" id="MobiDB-lite"/>
    </source>
</evidence>
<dbReference type="Proteomes" id="UP001497522">
    <property type="component" value="Chromosome 14"/>
</dbReference>
<feature type="compositionally biased region" description="Polar residues" evidence="1">
    <location>
        <begin position="199"/>
        <end position="209"/>
    </location>
</feature>
<name>A0ABP1APD7_9BRYO</name>
<feature type="compositionally biased region" description="Basic and acidic residues" evidence="1">
    <location>
        <begin position="284"/>
        <end position="315"/>
    </location>
</feature>
<dbReference type="EMBL" id="OZ023715">
    <property type="protein sequence ID" value="CAK9864430.1"/>
    <property type="molecule type" value="Genomic_DNA"/>
</dbReference>
<evidence type="ECO:0000313" key="2">
    <source>
        <dbReference type="EMBL" id="CAK9864430.1"/>
    </source>
</evidence>
<keyword evidence="3" id="KW-1185">Reference proteome</keyword>
<reference evidence="2" key="1">
    <citation type="submission" date="2024-03" db="EMBL/GenBank/DDBJ databases">
        <authorList>
            <consortium name="ELIXIR-Norway"/>
            <consortium name="Elixir Norway"/>
        </authorList>
    </citation>
    <scope>NUCLEOTIDE SEQUENCE</scope>
</reference>
<feature type="region of interest" description="Disordered" evidence="1">
    <location>
        <begin position="122"/>
        <end position="143"/>
    </location>
</feature>